<protein>
    <submittedName>
        <fullName evidence="2">McrA protein</fullName>
    </submittedName>
</protein>
<dbReference type="AlphaFoldDB" id="A0A9X6VAB2"/>
<evidence type="ECO:0000313" key="2">
    <source>
        <dbReference type="EMBL" id="PFB03005.1"/>
    </source>
</evidence>
<comment type="caution">
    <text evidence="2">The sequence shown here is derived from an EMBL/GenBank/DDBJ whole genome shotgun (WGS) entry which is preliminary data.</text>
</comment>
<dbReference type="Proteomes" id="UP000220397">
    <property type="component" value="Unassembled WGS sequence"/>
</dbReference>
<proteinExistence type="predicted"/>
<sequence>MIHYGRDKEKKKVLELLFEQRKDSLKKFGIEVSLKELFGYYGILK</sequence>
<dbReference type="EMBL" id="NTUS01000054">
    <property type="protein sequence ID" value="PFB03005.1"/>
    <property type="molecule type" value="Genomic_DNA"/>
</dbReference>
<name>A0A9X6VAB2_BACTU</name>
<dbReference type="EMBL" id="NTXF01000006">
    <property type="protein sequence ID" value="PEX51653.1"/>
    <property type="molecule type" value="Genomic_DNA"/>
</dbReference>
<dbReference type="RefSeq" id="WP_003277989.1">
    <property type="nucleotide sequence ID" value="NZ_NUHN01000326.1"/>
</dbReference>
<evidence type="ECO:0000313" key="1">
    <source>
        <dbReference type="EMBL" id="PEX51653.1"/>
    </source>
</evidence>
<organism evidence="2 3">
    <name type="scientific">Bacillus thuringiensis</name>
    <dbReference type="NCBI Taxonomy" id="1428"/>
    <lineage>
        <taxon>Bacteria</taxon>
        <taxon>Bacillati</taxon>
        <taxon>Bacillota</taxon>
        <taxon>Bacilli</taxon>
        <taxon>Bacillales</taxon>
        <taxon>Bacillaceae</taxon>
        <taxon>Bacillus</taxon>
        <taxon>Bacillus cereus group</taxon>
    </lineage>
</organism>
<gene>
    <name evidence="2" type="ORF">CN398_16810</name>
    <name evidence="1" type="ORF">CN461_10160</name>
</gene>
<accession>A0A9X6VAB2</accession>
<evidence type="ECO:0000313" key="3">
    <source>
        <dbReference type="Proteomes" id="UP000220397"/>
    </source>
</evidence>
<evidence type="ECO:0000313" key="4">
    <source>
        <dbReference type="Proteomes" id="UP000220502"/>
    </source>
</evidence>
<reference evidence="3 4" key="1">
    <citation type="submission" date="2017-09" db="EMBL/GenBank/DDBJ databases">
        <title>Large-scale bioinformatics analysis of Bacillus genomes uncovers conserved roles of natural products in bacterial physiology.</title>
        <authorList>
            <consortium name="Agbiome Team Llc"/>
            <person name="Bleich R.M."/>
            <person name="Kirk G.J."/>
            <person name="Santa Maria K.C."/>
            <person name="Allen S.E."/>
            <person name="Farag S."/>
            <person name="Shank E.A."/>
            <person name="Bowers A."/>
        </authorList>
    </citation>
    <scope>NUCLEOTIDE SEQUENCE [LARGE SCALE GENOMIC DNA]</scope>
    <source>
        <strain evidence="1 4">AFS007900</strain>
        <strain evidence="2 3">AFS015413</strain>
    </source>
</reference>
<dbReference type="Proteomes" id="UP000220502">
    <property type="component" value="Unassembled WGS sequence"/>
</dbReference>